<dbReference type="AlphaFoldDB" id="A0A947CVE0"/>
<feature type="domain" description="Enoyl reductase (ER)" evidence="8">
    <location>
        <begin position="36"/>
        <end position="389"/>
    </location>
</feature>
<evidence type="ECO:0000313" key="9">
    <source>
        <dbReference type="EMBL" id="MBT9281729.1"/>
    </source>
</evidence>
<keyword evidence="4 6" id="KW-0862">Zinc</keyword>
<dbReference type="SUPFAM" id="SSF51735">
    <property type="entry name" value="NAD(P)-binding Rossmann-fold domains"/>
    <property type="match status" value="1"/>
</dbReference>
<dbReference type="Pfam" id="PF08240">
    <property type="entry name" value="ADH_N"/>
    <property type="match status" value="1"/>
</dbReference>
<dbReference type="PANTHER" id="PTHR43350">
    <property type="entry name" value="NAD-DEPENDENT ALCOHOL DEHYDROGENASE"/>
    <property type="match status" value="1"/>
</dbReference>
<evidence type="ECO:0000259" key="8">
    <source>
        <dbReference type="SMART" id="SM00829"/>
    </source>
</evidence>
<dbReference type="Gene3D" id="3.90.180.10">
    <property type="entry name" value="Medium-chain alcohol dehydrogenases, catalytic domain"/>
    <property type="match status" value="1"/>
</dbReference>
<organism evidence="9 10">
    <name type="scientific">Hydrogenibacillus schlegelii</name>
    <name type="common">Bacillus schlegelii</name>
    <dbReference type="NCBI Taxonomy" id="1484"/>
    <lineage>
        <taxon>Bacteria</taxon>
        <taxon>Bacillati</taxon>
        <taxon>Bacillota</taxon>
        <taxon>Bacilli</taxon>
        <taxon>Bacillales</taxon>
        <taxon>Bacillales Family X. Incertae Sedis</taxon>
        <taxon>Hydrogenibacillus</taxon>
    </lineage>
</organism>
<dbReference type="InterPro" id="IPR036291">
    <property type="entry name" value="NAD(P)-bd_dom_sf"/>
</dbReference>
<gene>
    <name evidence="9" type="ORF">KM312_03580</name>
</gene>
<protein>
    <submittedName>
        <fullName evidence="9">Zinc-binding dehydrogenase</fullName>
    </submittedName>
</protein>
<dbReference type="Proteomes" id="UP000748108">
    <property type="component" value="Unassembled WGS sequence"/>
</dbReference>
<dbReference type="GO" id="GO:0016491">
    <property type="term" value="F:oxidoreductase activity"/>
    <property type="evidence" value="ECO:0007669"/>
    <property type="project" value="UniProtKB-KW"/>
</dbReference>
<dbReference type="Gene3D" id="3.40.50.720">
    <property type="entry name" value="NAD(P)-binding Rossmann-like Domain"/>
    <property type="match status" value="1"/>
</dbReference>
<dbReference type="InterPro" id="IPR020843">
    <property type="entry name" value="ER"/>
</dbReference>
<proteinExistence type="inferred from homology"/>
<dbReference type="PROSITE" id="PS00059">
    <property type="entry name" value="ADH_ZINC"/>
    <property type="match status" value="1"/>
</dbReference>
<feature type="region of interest" description="Disordered" evidence="7">
    <location>
        <begin position="1"/>
        <end position="25"/>
    </location>
</feature>
<name>A0A947CVE0_HYDSH</name>
<evidence type="ECO:0000256" key="2">
    <source>
        <dbReference type="ARBA" id="ARBA00008072"/>
    </source>
</evidence>
<keyword evidence="3 6" id="KW-0479">Metal-binding</keyword>
<comment type="caution">
    <text evidence="9">The sequence shown here is derived from an EMBL/GenBank/DDBJ whole genome shotgun (WGS) entry which is preliminary data.</text>
</comment>
<dbReference type="PANTHER" id="PTHR43350:SF2">
    <property type="entry name" value="GROES-LIKE ZINC-BINDING ALCOHOL DEHYDROGENASE FAMILY PROTEIN"/>
    <property type="match status" value="1"/>
</dbReference>
<dbReference type="FunFam" id="3.40.50.720:FF:000003">
    <property type="entry name" value="S-(hydroxymethyl)glutathione dehydrogenase"/>
    <property type="match status" value="1"/>
</dbReference>
<dbReference type="SMART" id="SM00829">
    <property type="entry name" value="PKS_ER"/>
    <property type="match status" value="1"/>
</dbReference>
<evidence type="ECO:0000256" key="7">
    <source>
        <dbReference type="SAM" id="MobiDB-lite"/>
    </source>
</evidence>
<evidence type="ECO:0000256" key="5">
    <source>
        <dbReference type="ARBA" id="ARBA00023002"/>
    </source>
</evidence>
<sequence length="400" mass="41776">MDDGETFVAPGPDAPEPTGPKAAFPDGEMRAAVFYGVGERMRIERLPIPKPGPGEVLVRVAACGVCHSDLHVLRGEIAFPTPAVLGHEISGTVAAVGPGVTAVAVGDRVVGTFILPCGRCEACAAGRDDLCENFFRYNRLAGRLYDGRSRLAFPDGRPIAMYSMGGLAEYAVLPETAVYRLPDGLPLHPSAVLGCAVMTAYGAVRHGGDVRPGETVAVVAVGGVGLNVVQWARRFGARTVIAIDVEPAKLELARRLGATEAVLAEDAREKVRAMTGGKGVDVAFEALGRPETVELALSLVRDGGRLVAIGLAAGEAKAEVPITHLVRRGLSIRGSYGARVRQDLPTMLALVADGAIDLAETVTRVYDLAAVNAAYADLAARKIAGRAIVRMAEGGESRDA</sequence>
<keyword evidence="5" id="KW-0560">Oxidoreductase</keyword>
<evidence type="ECO:0000256" key="3">
    <source>
        <dbReference type="ARBA" id="ARBA00022723"/>
    </source>
</evidence>
<comment type="similarity">
    <text evidence="2 6">Belongs to the zinc-containing alcohol dehydrogenase family.</text>
</comment>
<dbReference type="InterPro" id="IPR011032">
    <property type="entry name" value="GroES-like_sf"/>
</dbReference>
<evidence type="ECO:0000256" key="4">
    <source>
        <dbReference type="ARBA" id="ARBA00022833"/>
    </source>
</evidence>
<reference evidence="9" key="1">
    <citation type="journal article" date="2021" name="Microbiology">
        <title>Metagenomic Analysis of the Microbial Community in the Underground Coal Fire Area (Kemerovo Region, Russia) Revealed Predominance of Thermophilic Members of the Phyla Deinococcus-thermus, Aquificae, and Firmicutes.</title>
        <authorList>
            <person name="Kadnikov V."/>
            <person name="Mardanov A.V."/>
            <person name="Beletsky A.V."/>
            <person name="Karnachuk O.V."/>
            <person name="Ravin N.V."/>
        </authorList>
    </citation>
    <scope>NUCLEOTIDE SEQUENCE</scope>
    <source>
        <strain evidence="9">RBS10-49</strain>
    </source>
</reference>
<evidence type="ECO:0000313" key="10">
    <source>
        <dbReference type="Proteomes" id="UP000748108"/>
    </source>
</evidence>
<dbReference type="SUPFAM" id="SSF50129">
    <property type="entry name" value="GroES-like"/>
    <property type="match status" value="1"/>
</dbReference>
<dbReference type="InterPro" id="IPR013154">
    <property type="entry name" value="ADH-like_N"/>
</dbReference>
<evidence type="ECO:0000256" key="6">
    <source>
        <dbReference type="RuleBase" id="RU361277"/>
    </source>
</evidence>
<dbReference type="InterPro" id="IPR013149">
    <property type="entry name" value="ADH-like_C"/>
</dbReference>
<evidence type="ECO:0000256" key="1">
    <source>
        <dbReference type="ARBA" id="ARBA00001947"/>
    </source>
</evidence>
<dbReference type="InterPro" id="IPR002328">
    <property type="entry name" value="ADH_Zn_CS"/>
</dbReference>
<dbReference type="GO" id="GO:0008270">
    <property type="term" value="F:zinc ion binding"/>
    <property type="evidence" value="ECO:0007669"/>
    <property type="project" value="InterPro"/>
</dbReference>
<comment type="cofactor">
    <cofactor evidence="1 6">
        <name>Zn(2+)</name>
        <dbReference type="ChEBI" id="CHEBI:29105"/>
    </cofactor>
</comment>
<accession>A0A947CVE0</accession>
<dbReference type="Pfam" id="PF00107">
    <property type="entry name" value="ADH_zinc_N"/>
    <property type="match status" value="1"/>
</dbReference>
<dbReference type="EMBL" id="JAHHQF010000043">
    <property type="protein sequence ID" value="MBT9281729.1"/>
    <property type="molecule type" value="Genomic_DNA"/>
</dbReference>